<gene>
    <name evidence="2" type="ORF">GCM10009733_106090</name>
</gene>
<evidence type="ECO:0000313" key="2">
    <source>
        <dbReference type="EMBL" id="GAA1692893.1"/>
    </source>
</evidence>
<proteinExistence type="predicted"/>
<accession>A0ABN2HSS6</accession>
<feature type="signal peptide" evidence="1">
    <location>
        <begin position="1"/>
        <end position="27"/>
    </location>
</feature>
<dbReference type="EMBL" id="BAAAMU010000188">
    <property type="protein sequence ID" value="GAA1692893.1"/>
    <property type="molecule type" value="Genomic_DNA"/>
</dbReference>
<protein>
    <recommendedName>
        <fullName evidence="4">Secreted protein</fullName>
    </recommendedName>
</protein>
<evidence type="ECO:0008006" key="4">
    <source>
        <dbReference type="Google" id="ProtNLM"/>
    </source>
</evidence>
<dbReference type="Proteomes" id="UP001500064">
    <property type="component" value="Unassembled WGS sequence"/>
</dbReference>
<dbReference type="RefSeq" id="WP_346114920.1">
    <property type="nucleotide sequence ID" value="NZ_BAAAMU010000188.1"/>
</dbReference>
<name>A0ABN2HSS6_9ACTN</name>
<reference evidence="2 3" key="1">
    <citation type="journal article" date="2019" name="Int. J. Syst. Evol. Microbiol.">
        <title>The Global Catalogue of Microorganisms (GCM) 10K type strain sequencing project: providing services to taxonomists for standard genome sequencing and annotation.</title>
        <authorList>
            <consortium name="The Broad Institute Genomics Platform"/>
            <consortium name="The Broad Institute Genome Sequencing Center for Infectious Disease"/>
            <person name="Wu L."/>
            <person name="Ma J."/>
        </authorList>
    </citation>
    <scope>NUCLEOTIDE SEQUENCE [LARGE SCALE GENOMIC DNA]</scope>
    <source>
        <strain evidence="2 3">JCM 13929</strain>
    </source>
</reference>
<keyword evidence="1" id="KW-0732">Signal</keyword>
<keyword evidence="3" id="KW-1185">Reference proteome</keyword>
<evidence type="ECO:0000256" key="1">
    <source>
        <dbReference type="SAM" id="SignalP"/>
    </source>
</evidence>
<organism evidence="2 3">
    <name type="scientific">Nonomuraea maheshkhaliensis</name>
    <dbReference type="NCBI Taxonomy" id="419590"/>
    <lineage>
        <taxon>Bacteria</taxon>
        <taxon>Bacillati</taxon>
        <taxon>Actinomycetota</taxon>
        <taxon>Actinomycetes</taxon>
        <taxon>Streptosporangiales</taxon>
        <taxon>Streptosporangiaceae</taxon>
        <taxon>Nonomuraea</taxon>
    </lineage>
</organism>
<evidence type="ECO:0000313" key="3">
    <source>
        <dbReference type="Proteomes" id="UP001500064"/>
    </source>
</evidence>
<sequence length="102" mass="10463">MSKIMRGVVVAAAAAGLVSTAAVPAQAAAGLLVLRDAGQGRVAFNDPRAGCSQVRAGFVRVTNRTDAPITVYDDVSCQGQSLVVLPGADKNVGVRHSFSVPW</sequence>
<comment type="caution">
    <text evidence="2">The sequence shown here is derived from an EMBL/GenBank/DDBJ whole genome shotgun (WGS) entry which is preliminary data.</text>
</comment>
<feature type="chain" id="PRO_5045786119" description="Secreted protein" evidence="1">
    <location>
        <begin position="28"/>
        <end position="102"/>
    </location>
</feature>